<evidence type="ECO:0000313" key="12">
    <source>
        <dbReference type="Proteomes" id="UP001165653"/>
    </source>
</evidence>
<keyword evidence="12" id="KW-1185">Reference proteome</keyword>
<comment type="pathway">
    <text evidence="1">Cell wall biogenesis; peptidoglycan biosynthesis.</text>
</comment>
<dbReference type="EMBL" id="JAPDDR010000012">
    <property type="protein sequence ID" value="MCW1916109.1"/>
    <property type="molecule type" value="Genomic_DNA"/>
</dbReference>
<evidence type="ECO:0000313" key="11">
    <source>
        <dbReference type="EMBL" id="MCW1916109.1"/>
    </source>
</evidence>
<dbReference type="InterPro" id="IPR012338">
    <property type="entry name" value="Beta-lactam/transpept-like"/>
</dbReference>
<keyword evidence="3" id="KW-0645">Protease</keyword>
<evidence type="ECO:0000256" key="7">
    <source>
        <dbReference type="ARBA" id="ARBA00044770"/>
    </source>
</evidence>
<evidence type="ECO:0000256" key="4">
    <source>
        <dbReference type="ARBA" id="ARBA00022676"/>
    </source>
</evidence>
<keyword evidence="6" id="KW-0511">Multifunctional enzyme</keyword>
<keyword evidence="2" id="KW-0121">Carboxypeptidase</keyword>
<evidence type="ECO:0000256" key="1">
    <source>
        <dbReference type="ARBA" id="ARBA00004752"/>
    </source>
</evidence>
<evidence type="ECO:0000256" key="3">
    <source>
        <dbReference type="ARBA" id="ARBA00022670"/>
    </source>
</evidence>
<keyword evidence="5" id="KW-0808">Transferase</keyword>
<dbReference type="InterPro" id="IPR050396">
    <property type="entry name" value="Glycosyltr_51/Transpeptidase"/>
</dbReference>
<dbReference type="PANTHER" id="PTHR32282:SF33">
    <property type="entry name" value="PEPTIDOGLYCAN GLYCOSYLTRANSFERASE"/>
    <property type="match status" value="1"/>
</dbReference>
<evidence type="ECO:0000256" key="9">
    <source>
        <dbReference type="SAM" id="Phobius"/>
    </source>
</evidence>
<evidence type="ECO:0000256" key="6">
    <source>
        <dbReference type="ARBA" id="ARBA00023268"/>
    </source>
</evidence>
<keyword evidence="9" id="KW-0812">Transmembrane</keyword>
<evidence type="ECO:0000259" key="10">
    <source>
        <dbReference type="Pfam" id="PF00912"/>
    </source>
</evidence>
<evidence type="ECO:0000256" key="8">
    <source>
        <dbReference type="ARBA" id="ARBA00049902"/>
    </source>
</evidence>
<dbReference type="SUPFAM" id="SSF53955">
    <property type="entry name" value="Lysozyme-like"/>
    <property type="match status" value="1"/>
</dbReference>
<protein>
    <recommendedName>
        <fullName evidence="7">peptidoglycan glycosyltransferase</fullName>
        <ecNumber evidence="7">2.4.99.28</ecNumber>
    </recommendedName>
</protein>
<dbReference type="InterPro" id="IPR036950">
    <property type="entry name" value="PBP_transglycosylase"/>
</dbReference>
<dbReference type="EC" id="2.4.99.28" evidence="7"/>
<dbReference type="Gene3D" id="1.10.3810.10">
    <property type="entry name" value="Biosynthetic peptidoglycan transglycosylase-like"/>
    <property type="match status" value="1"/>
</dbReference>
<feature type="domain" description="Glycosyl transferase family 51" evidence="10">
    <location>
        <begin position="72"/>
        <end position="252"/>
    </location>
</feature>
<name>A0ABT3G9F5_9BACT</name>
<comment type="catalytic activity">
    <reaction evidence="8">
        <text>[GlcNAc-(1-&gt;4)-Mur2Ac(oyl-L-Ala-gamma-D-Glu-L-Lys-D-Ala-D-Ala)](n)-di-trans,octa-cis-undecaprenyl diphosphate + beta-D-GlcNAc-(1-&gt;4)-Mur2Ac(oyl-L-Ala-gamma-D-Glu-L-Lys-D-Ala-D-Ala)-di-trans,octa-cis-undecaprenyl diphosphate = [GlcNAc-(1-&gt;4)-Mur2Ac(oyl-L-Ala-gamma-D-Glu-L-Lys-D-Ala-D-Ala)](n+1)-di-trans,octa-cis-undecaprenyl diphosphate + di-trans,octa-cis-undecaprenyl diphosphate + H(+)</text>
        <dbReference type="Rhea" id="RHEA:23708"/>
        <dbReference type="Rhea" id="RHEA-COMP:9602"/>
        <dbReference type="Rhea" id="RHEA-COMP:9603"/>
        <dbReference type="ChEBI" id="CHEBI:15378"/>
        <dbReference type="ChEBI" id="CHEBI:58405"/>
        <dbReference type="ChEBI" id="CHEBI:60033"/>
        <dbReference type="ChEBI" id="CHEBI:78435"/>
        <dbReference type="EC" id="2.4.99.28"/>
    </reaction>
</comment>
<keyword evidence="4" id="KW-0328">Glycosyltransferase</keyword>
<dbReference type="Proteomes" id="UP001165653">
    <property type="component" value="Unassembled WGS sequence"/>
</dbReference>
<gene>
    <name evidence="11" type="ORF">OJ996_21145</name>
</gene>
<dbReference type="Gene3D" id="3.40.710.10">
    <property type="entry name" value="DD-peptidase/beta-lactamase superfamily"/>
    <property type="match status" value="2"/>
</dbReference>
<evidence type="ECO:0000256" key="2">
    <source>
        <dbReference type="ARBA" id="ARBA00022645"/>
    </source>
</evidence>
<sequence length="574" mass="63264">MSSWRTTRKIPAWQSWMPEWLRTALRWGIWAVVICLVTLLVGAMYFFAEASRFDLAEVARMPARTTIFDRNGKEIGSAGGNNRRLVSRQDIPDFLVKALRAREDARFFEHSGVDVRGLLRATVRNVKDGDFTQGASTLSMQLARNTYGEEHKQLKAKSIHRKLLEIALTLRIENHYTKDQILAHYLNRIYFGSGCHGVDQAARTYFGKPVSELNEAESAMMVGIIRGPHIFSPFRNFKAAKEQQTQTLARMKAMKLIDAETVDLISNRPIKLVPSEQRTSERSYVLEAVQKELQDILDDEDIRDGGLVVKTTLDSGWQLRLETDLSESLRKIEQSKTWTYPVHANHEPGQTPAYLQCAAVTLETKTGAILGLVGGRDYLDSRFDRTIGARRDLGAAFEPWIAAAAAERGRIVLPGKPVQTGRQIGPKETARIAKRCGITGPFQESEDLFRGIAAATPLELATGLATLGNQGMRPKPFLIQSIATPDGKTVYQASSSLSPAIGKAAAKEAASLLENTGSTRVYGGATGSGRDAWLARLGPKGSTAIWVGFDQPQRISSAAQLDQVLSDLATRLGN</sequence>
<dbReference type="InterPro" id="IPR001264">
    <property type="entry name" value="Glyco_trans_51"/>
</dbReference>
<comment type="caution">
    <text evidence="11">The sequence shown here is derived from an EMBL/GenBank/DDBJ whole genome shotgun (WGS) entry which is preliminary data.</text>
</comment>
<dbReference type="InterPro" id="IPR023346">
    <property type="entry name" value="Lysozyme-like_dom_sf"/>
</dbReference>
<keyword evidence="3" id="KW-0378">Hydrolase</keyword>
<reference evidence="11" key="1">
    <citation type="submission" date="2022-10" db="EMBL/GenBank/DDBJ databases">
        <title>Luteolibacter sp. GHJ8, whole genome shotgun sequencing project.</title>
        <authorList>
            <person name="Zhao G."/>
            <person name="Shen L."/>
        </authorList>
    </citation>
    <scope>NUCLEOTIDE SEQUENCE</scope>
    <source>
        <strain evidence="11">GHJ8</strain>
    </source>
</reference>
<keyword evidence="9" id="KW-1133">Transmembrane helix</keyword>
<organism evidence="11 12">
    <name type="scientific">Luteolibacter rhizosphaerae</name>
    <dbReference type="NCBI Taxonomy" id="2989719"/>
    <lineage>
        <taxon>Bacteria</taxon>
        <taxon>Pseudomonadati</taxon>
        <taxon>Verrucomicrobiota</taxon>
        <taxon>Verrucomicrobiia</taxon>
        <taxon>Verrucomicrobiales</taxon>
        <taxon>Verrucomicrobiaceae</taxon>
        <taxon>Luteolibacter</taxon>
    </lineage>
</organism>
<proteinExistence type="predicted"/>
<dbReference type="Pfam" id="PF00912">
    <property type="entry name" value="Transgly"/>
    <property type="match status" value="1"/>
</dbReference>
<accession>A0ABT3G9F5</accession>
<dbReference type="PANTHER" id="PTHR32282">
    <property type="entry name" value="BINDING PROTEIN TRANSPEPTIDASE, PUTATIVE-RELATED"/>
    <property type="match status" value="1"/>
</dbReference>
<feature type="transmembrane region" description="Helical" evidence="9">
    <location>
        <begin position="27"/>
        <end position="48"/>
    </location>
</feature>
<dbReference type="RefSeq" id="WP_264515676.1">
    <property type="nucleotide sequence ID" value="NZ_JAPDDR010000012.1"/>
</dbReference>
<dbReference type="SUPFAM" id="SSF56601">
    <property type="entry name" value="beta-lactamase/transpeptidase-like"/>
    <property type="match status" value="1"/>
</dbReference>
<keyword evidence="9" id="KW-0472">Membrane</keyword>
<evidence type="ECO:0000256" key="5">
    <source>
        <dbReference type="ARBA" id="ARBA00022679"/>
    </source>
</evidence>